<dbReference type="EMBL" id="NKHD01000009">
    <property type="protein sequence ID" value="OXT08876.1"/>
    <property type="molecule type" value="Genomic_DNA"/>
</dbReference>
<proteinExistence type="predicted"/>
<dbReference type="EMBL" id="CP016893">
    <property type="protein sequence ID" value="AST57326.1"/>
    <property type="molecule type" value="Genomic_DNA"/>
</dbReference>
<evidence type="ECO:0000313" key="5">
    <source>
        <dbReference type="Proteomes" id="UP000215301"/>
    </source>
</evidence>
<dbReference type="AlphaFoldDB" id="A0A231VMF6"/>
<sequence length="56" mass="6714">MADKTLVCKDCGKEFIFTEGEQAFYKEKGFENEPQRCPECRKARKQQYNSNRGYRR</sequence>
<accession>A0A231VMF6</accession>
<dbReference type="Gene3D" id="2.20.28.10">
    <property type="match status" value="1"/>
</dbReference>
<dbReference type="Proteomes" id="UP000215301">
    <property type="component" value="Unassembled WGS sequence"/>
</dbReference>
<evidence type="ECO:0000259" key="1">
    <source>
        <dbReference type="Pfam" id="PF13451"/>
    </source>
</evidence>
<evidence type="ECO:0000313" key="4">
    <source>
        <dbReference type="Proteomes" id="UP000214975"/>
    </source>
</evidence>
<name>A0A231VMF6_THETR</name>
<feature type="domain" description="Probable zinc-binding" evidence="1">
    <location>
        <begin position="2"/>
        <end position="47"/>
    </location>
</feature>
<dbReference type="InterPro" id="IPR025306">
    <property type="entry name" value="Zn-bnd_dom_prob"/>
</dbReference>
<dbReference type="Pfam" id="PF13451">
    <property type="entry name" value="zf_Tbcl"/>
    <property type="match status" value="1"/>
</dbReference>
<evidence type="ECO:0000313" key="2">
    <source>
        <dbReference type="EMBL" id="AST57326.1"/>
    </source>
</evidence>
<gene>
    <name evidence="3" type="ORF">CE561_03780</name>
    <name evidence="2" type="ORF">Thert_01243</name>
</gene>
<dbReference type="Proteomes" id="UP000214975">
    <property type="component" value="Chromosome"/>
</dbReference>
<evidence type="ECO:0000313" key="3">
    <source>
        <dbReference type="EMBL" id="OXT08876.1"/>
    </source>
</evidence>
<organism evidence="3 5">
    <name type="scientific">Thermoanaerobacterium thermosaccharolyticum</name>
    <name type="common">Clostridium thermosaccharolyticum</name>
    <dbReference type="NCBI Taxonomy" id="1517"/>
    <lineage>
        <taxon>Bacteria</taxon>
        <taxon>Bacillati</taxon>
        <taxon>Bacillota</taxon>
        <taxon>Clostridia</taxon>
        <taxon>Thermoanaerobacterales</taxon>
        <taxon>Thermoanaerobacteraceae</taxon>
        <taxon>Thermoanaerobacterium</taxon>
    </lineage>
</organism>
<reference evidence="3 5" key="2">
    <citation type="submission" date="2017-06" db="EMBL/GenBank/DDBJ databases">
        <title>Isolation and characterization of a thermophilic and butanogenic Thermoanaerobacterium thermosaccharolyticum M5 capable of efficient degradation of hemicellulose.</title>
        <authorList>
            <person name="Xin F."/>
            <person name="Jiang Y."/>
        </authorList>
    </citation>
    <scope>NUCLEOTIDE SEQUENCE [LARGE SCALE GENOMIC DNA]</scope>
    <source>
        <strain evidence="3 5">M5</strain>
    </source>
</reference>
<protein>
    <submittedName>
        <fullName evidence="2 3">Cytochrome c551</fullName>
    </submittedName>
</protein>
<dbReference type="RefSeq" id="WP_094044162.1">
    <property type="nucleotide sequence ID" value="NZ_CP016893.1"/>
</dbReference>
<reference evidence="2 4" key="1">
    <citation type="submission" date="2016-08" db="EMBL/GenBank/DDBJ databases">
        <title>A novel genetic cassette of butanologenic Thermoanaerobacterium thermosaccharolyticum that directly convert cellulose to butanol.</title>
        <authorList>
            <person name="Li T."/>
            <person name="He J."/>
        </authorList>
    </citation>
    <scope>NUCLEOTIDE SEQUENCE [LARGE SCALE GENOMIC DNA]</scope>
    <source>
        <strain evidence="2 4">TG57</strain>
    </source>
</reference>